<keyword evidence="3" id="KW-0964">Secreted</keyword>
<dbReference type="AlphaFoldDB" id="K6V7Y6"/>
<dbReference type="Gene3D" id="2.60.40.1280">
    <property type="match status" value="1"/>
</dbReference>
<name>K6V7Y6_9MICO</name>
<keyword evidence="7" id="KW-0472">Membrane</keyword>
<dbReference type="EMBL" id="BAGZ01000008">
    <property type="protein sequence ID" value="GAB78343.1"/>
    <property type="molecule type" value="Genomic_DNA"/>
</dbReference>
<keyword evidence="2" id="KW-0134">Cell wall</keyword>
<dbReference type="Pfam" id="PF17961">
    <property type="entry name" value="Big_8"/>
    <property type="match status" value="1"/>
</dbReference>
<evidence type="ECO:0000256" key="1">
    <source>
        <dbReference type="ARBA" id="ARBA00004168"/>
    </source>
</evidence>
<evidence type="ECO:0000259" key="8">
    <source>
        <dbReference type="Pfam" id="PF17961"/>
    </source>
</evidence>
<keyword evidence="7" id="KW-0812">Transmembrane</keyword>
<feature type="region of interest" description="Disordered" evidence="6">
    <location>
        <begin position="314"/>
        <end position="447"/>
    </location>
</feature>
<dbReference type="STRING" id="100225.SAMN05421595_0860"/>
<keyword evidence="5" id="KW-0572">Peptidoglycan-anchor</keyword>
<feature type="compositionally biased region" description="Low complexity" evidence="6">
    <location>
        <begin position="335"/>
        <end position="439"/>
    </location>
</feature>
<keyword evidence="10" id="KW-1185">Reference proteome</keyword>
<proteinExistence type="predicted"/>
<reference evidence="9 10" key="1">
    <citation type="submission" date="2012-08" db="EMBL/GenBank/DDBJ databases">
        <title>Whole genome shotgun sequence of Austwickia chelonae NBRC 105200.</title>
        <authorList>
            <person name="Yoshida I."/>
            <person name="Hosoyama A."/>
            <person name="Tsuchikane K."/>
            <person name="Katsumata H."/>
            <person name="Ando Y."/>
            <person name="Ohji S."/>
            <person name="Hamada M."/>
            <person name="Tamura T."/>
            <person name="Yamazoe A."/>
            <person name="Yamazaki S."/>
            <person name="Fujita N."/>
        </authorList>
    </citation>
    <scope>NUCLEOTIDE SEQUENCE [LARGE SCALE GENOMIC DNA]</scope>
    <source>
        <strain evidence="9 10">NBRC 105200</strain>
    </source>
</reference>
<dbReference type="OrthoDB" id="5142801at2"/>
<evidence type="ECO:0000256" key="7">
    <source>
        <dbReference type="SAM" id="Phobius"/>
    </source>
</evidence>
<evidence type="ECO:0000256" key="4">
    <source>
        <dbReference type="ARBA" id="ARBA00022729"/>
    </source>
</evidence>
<sequence>MSTPSSIDKSHFLPRAIAGVLAVFLALSSPTLWSHAGVIEKAITSVNIREEKGAQGDSLTLDMTWSVPDGTRGGDTFTLVLPDQLKPLGGTGFNLEAPDKTVVAKAVIQGQTVTFTMTDYAQSHIKVHGSAYFTVTFAKELKPGPNDLTFRVGTSVFKDTIIVGEKNPNDLSKTATKWATWLKSPLAPGVPAGSNILWGIIGPKITSTRPMTFVDTPGPGQEIICGYAVMLSGKRNVGGRLDGQGIGFHRPTHYDIISCSPKEIVVTLKPTSQHVGSVPMLLGVSRMTDGTLKSYTNSGKVVVGNGAIPVKTELLSAGGTGGGEQTPPVRPPRPRTVTTTVTVTATMTVTPPLSSASIPGSSTSTTSRPPLPTAPATTPDSSTTTESTSSTTSRPPLPTMPATTPDSSTTTSTSGATVAPTNSGLPTTPPAGATPYRPGVATPVPVTKRNIGSPRYVDTGVPDEGGPEWRLVAAGLGLIAASGLVLLLVGRREER</sequence>
<dbReference type="SUPFAM" id="SSF49401">
    <property type="entry name" value="Bacterial adhesins"/>
    <property type="match status" value="1"/>
</dbReference>
<gene>
    <name evidence="9" type="ORF">AUCHE_08_05900</name>
</gene>
<keyword evidence="7" id="KW-1133">Transmembrane helix</keyword>
<dbReference type="GO" id="GO:0007155">
    <property type="term" value="P:cell adhesion"/>
    <property type="evidence" value="ECO:0007669"/>
    <property type="project" value="InterPro"/>
</dbReference>
<feature type="transmembrane region" description="Helical" evidence="7">
    <location>
        <begin position="469"/>
        <end position="489"/>
    </location>
</feature>
<protein>
    <recommendedName>
        <fullName evidence="8">SDR-like Ig domain-containing protein</fullName>
    </recommendedName>
</protein>
<dbReference type="Proteomes" id="UP000008495">
    <property type="component" value="Unassembled WGS sequence"/>
</dbReference>
<organism evidence="9 10">
    <name type="scientific">Austwickia chelonae NBRC 105200</name>
    <dbReference type="NCBI Taxonomy" id="1184607"/>
    <lineage>
        <taxon>Bacteria</taxon>
        <taxon>Bacillati</taxon>
        <taxon>Actinomycetota</taxon>
        <taxon>Actinomycetes</taxon>
        <taxon>Micrococcales</taxon>
        <taxon>Dermatophilaceae</taxon>
        <taxon>Austwickia</taxon>
    </lineage>
</organism>
<comment type="caution">
    <text evidence="9">The sequence shown here is derived from an EMBL/GenBank/DDBJ whole genome shotgun (WGS) entry which is preliminary data.</text>
</comment>
<dbReference type="eggNOG" id="COG4932">
    <property type="taxonomic scope" value="Bacteria"/>
</dbReference>
<evidence type="ECO:0000313" key="9">
    <source>
        <dbReference type="EMBL" id="GAB78343.1"/>
    </source>
</evidence>
<feature type="domain" description="SDR-like Ig" evidence="8">
    <location>
        <begin position="55"/>
        <end position="140"/>
    </location>
</feature>
<dbReference type="RefSeq" id="WP_006503098.1">
    <property type="nucleotide sequence ID" value="NZ_BAGZ01000008.1"/>
</dbReference>
<accession>K6V7Y6</accession>
<keyword evidence="4" id="KW-0732">Signal</keyword>
<dbReference type="InterPro" id="IPR008966">
    <property type="entry name" value="Adhesion_dom_sf"/>
</dbReference>
<evidence type="ECO:0000256" key="2">
    <source>
        <dbReference type="ARBA" id="ARBA00022512"/>
    </source>
</evidence>
<evidence type="ECO:0000256" key="5">
    <source>
        <dbReference type="ARBA" id="ARBA00023088"/>
    </source>
</evidence>
<evidence type="ECO:0000256" key="6">
    <source>
        <dbReference type="SAM" id="MobiDB-lite"/>
    </source>
</evidence>
<evidence type="ECO:0000313" key="10">
    <source>
        <dbReference type="Proteomes" id="UP000008495"/>
    </source>
</evidence>
<comment type="subcellular location">
    <subcellularLocation>
        <location evidence="1">Secreted</location>
        <location evidence="1">Cell wall</location>
        <topology evidence="1">Peptidoglycan-anchor</topology>
    </subcellularLocation>
</comment>
<dbReference type="InterPro" id="IPR011252">
    <property type="entry name" value="Fibrogen-bd_dom1"/>
</dbReference>
<evidence type="ECO:0000256" key="3">
    <source>
        <dbReference type="ARBA" id="ARBA00022525"/>
    </source>
</evidence>
<dbReference type="InterPro" id="IPR041171">
    <property type="entry name" value="SDR_Ig"/>
</dbReference>